<dbReference type="PROSITE" id="PS51833">
    <property type="entry name" value="HDOD"/>
    <property type="match status" value="1"/>
</dbReference>
<dbReference type="PANTHER" id="PTHR33525">
    <property type="match status" value="1"/>
</dbReference>
<dbReference type="SUPFAM" id="SSF109604">
    <property type="entry name" value="HD-domain/PDEase-like"/>
    <property type="match status" value="1"/>
</dbReference>
<name>A0ABT7LF18_9BURK</name>
<protein>
    <submittedName>
        <fullName evidence="2">HDOD domain-containing protein</fullName>
    </submittedName>
</protein>
<reference evidence="2 3" key="1">
    <citation type="submission" date="2023-06" db="EMBL/GenBank/DDBJ databases">
        <title>Pelomonas sp. APW6 16S ribosomal RNA gene genome sequencing and assembly.</title>
        <authorList>
            <person name="Woo H."/>
        </authorList>
    </citation>
    <scope>NUCLEOTIDE SEQUENCE [LARGE SCALE GENOMIC DNA]</scope>
    <source>
        <strain evidence="2 3">APW6</strain>
    </source>
</reference>
<evidence type="ECO:0000313" key="2">
    <source>
        <dbReference type="EMBL" id="MDL5031423.1"/>
    </source>
</evidence>
<gene>
    <name evidence="2" type="ORF">QRD43_05840</name>
</gene>
<proteinExistence type="predicted"/>
<accession>A0ABT7LF18</accession>
<organism evidence="2 3">
    <name type="scientific">Roseateles subflavus</name>
    <dbReference type="NCBI Taxonomy" id="3053353"/>
    <lineage>
        <taxon>Bacteria</taxon>
        <taxon>Pseudomonadati</taxon>
        <taxon>Pseudomonadota</taxon>
        <taxon>Betaproteobacteria</taxon>
        <taxon>Burkholderiales</taxon>
        <taxon>Sphaerotilaceae</taxon>
        <taxon>Roseateles</taxon>
    </lineage>
</organism>
<dbReference type="PANTHER" id="PTHR33525:SF3">
    <property type="entry name" value="RIBONUCLEASE Y"/>
    <property type="match status" value="1"/>
</dbReference>
<comment type="caution">
    <text evidence="2">The sequence shown here is derived from an EMBL/GenBank/DDBJ whole genome shotgun (WGS) entry which is preliminary data.</text>
</comment>
<dbReference type="InterPro" id="IPR013976">
    <property type="entry name" value="HDOD"/>
</dbReference>
<keyword evidence="3" id="KW-1185">Reference proteome</keyword>
<feature type="domain" description="HDOD" evidence="1">
    <location>
        <begin position="31"/>
        <end position="230"/>
    </location>
</feature>
<dbReference type="Proteomes" id="UP001238603">
    <property type="component" value="Unassembled WGS sequence"/>
</dbReference>
<dbReference type="InterPro" id="IPR052340">
    <property type="entry name" value="RNase_Y/CdgJ"/>
</dbReference>
<dbReference type="EMBL" id="JASVDS010000002">
    <property type="protein sequence ID" value="MDL5031423.1"/>
    <property type="molecule type" value="Genomic_DNA"/>
</dbReference>
<sequence>MDHSPNLPFTPLTKPFLDLSRWTAYFREAEIPVLASTAEQLELWRANEDAVDAHSIGEGLATDPLMTLKVLRFASAHRSSRLLADAETVTAALVLMGITPFFAYFGPQPTVEERLSALPGAYGGLMRVMRRADRAARFALGFAAHRLDPDAAIIHSAALLHDFAEMLLWCHAPDLAQKVQWRLASQPGTRSVTAQKEVLNIELGDLEQSLMHAWRLPELLAHCTDDKRGNDPQVQCVRLAVRLARHTADSWENPAVPDDLREIGELLTLGPTHTLHLLRELDISDARPAAGPSKMA</sequence>
<evidence type="ECO:0000259" key="1">
    <source>
        <dbReference type="PROSITE" id="PS51833"/>
    </source>
</evidence>
<evidence type="ECO:0000313" key="3">
    <source>
        <dbReference type="Proteomes" id="UP001238603"/>
    </source>
</evidence>
<dbReference type="RefSeq" id="WP_285981556.1">
    <property type="nucleotide sequence ID" value="NZ_JASVDS010000002.1"/>
</dbReference>
<dbReference type="Gene3D" id="1.10.3210.10">
    <property type="entry name" value="Hypothetical protein af1432"/>
    <property type="match status" value="1"/>
</dbReference>
<dbReference type="Pfam" id="PF08668">
    <property type="entry name" value="HDOD"/>
    <property type="match status" value="1"/>
</dbReference>